<dbReference type="GO" id="GO:0016829">
    <property type="term" value="F:lyase activity"/>
    <property type="evidence" value="ECO:0007669"/>
    <property type="project" value="UniProtKB-KW"/>
</dbReference>
<accession>A0ABW5X901</accession>
<evidence type="ECO:0000313" key="3">
    <source>
        <dbReference type="Proteomes" id="UP001597438"/>
    </source>
</evidence>
<proteinExistence type="predicted"/>
<dbReference type="Gene3D" id="2.60.120.200">
    <property type="match status" value="1"/>
</dbReference>
<dbReference type="Pfam" id="PF08787">
    <property type="entry name" value="Alginate_lyase2"/>
    <property type="match status" value="1"/>
</dbReference>
<keyword evidence="3" id="KW-1185">Reference proteome</keyword>
<dbReference type="SUPFAM" id="SSF49899">
    <property type="entry name" value="Concanavalin A-like lectins/glucanases"/>
    <property type="match status" value="1"/>
</dbReference>
<dbReference type="Proteomes" id="UP001597438">
    <property type="component" value="Unassembled WGS sequence"/>
</dbReference>
<dbReference type="RefSeq" id="WP_251740178.1">
    <property type="nucleotide sequence ID" value="NZ_JBHUOJ010000037.1"/>
</dbReference>
<dbReference type="EMBL" id="JBHUOJ010000037">
    <property type="protein sequence ID" value="MFD2835038.1"/>
    <property type="molecule type" value="Genomic_DNA"/>
</dbReference>
<organism evidence="2 3">
    <name type="scientific">Christiangramia antarctica</name>
    <dbReference type="NCBI Taxonomy" id="2058158"/>
    <lineage>
        <taxon>Bacteria</taxon>
        <taxon>Pseudomonadati</taxon>
        <taxon>Bacteroidota</taxon>
        <taxon>Flavobacteriia</taxon>
        <taxon>Flavobacteriales</taxon>
        <taxon>Flavobacteriaceae</taxon>
        <taxon>Christiangramia</taxon>
    </lineage>
</organism>
<dbReference type="InterPro" id="IPR014895">
    <property type="entry name" value="Alginate_lyase_2"/>
</dbReference>
<gene>
    <name evidence="2" type="ORF">ACFSYS_17245</name>
</gene>
<evidence type="ECO:0000313" key="2">
    <source>
        <dbReference type="EMBL" id="MFD2835038.1"/>
    </source>
</evidence>
<dbReference type="InterPro" id="IPR013320">
    <property type="entry name" value="ConA-like_dom_sf"/>
</dbReference>
<protein>
    <submittedName>
        <fullName evidence="2">Polysaccharide lyase family 7 protein</fullName>
    </submittedName>
</protein>
<evidence type="ECO:0000259" key="1">
    <source>
        <dbReference type="Pfam" id="PF08787"/>
    </source>
</evidence>
<feature type="domain" description="Alginate lyase 2" evidence="1">
    <location>
        <begin position="55"/>
        <end position="351"/>
    </location>
</feature>
<sequence>MNFKIKSQSISLALGVLLILCSSCYDKTKNTNETSKAEKEANKTVYASDLIPFFDHWKLILGDGSNAGVANNFEDEDFFYTATDDSGDWVVFKAPNGGDTHGTSNNTRTELAQIKKWYPATANDKLSATLKVMNVSSTGDPRVAASYAVVVGQIHSADGHENEPLKIFYKKFPGHTKGSVFWHYEINTAGDDNSVRWDFSTAVWGHDFSVVGPDEKTYPEEPEDGIALGEEFSYQIEVKDGIMNLKFTSEGHETKSFTKNLIESEYPTTADIPKQTQELFMPVGQDGVERKNAYAGEGCFFKLGSYNQTNGKSPTVNKNWCSGAETHGGDIEKQYADGNYAEVWFKDASITVSDEAVSNEGYFTKND</sequence>
<keyword evidence="2" id="KW-0456">Lyase</keyword>
<comment type="caution">
    <text evidence="2">The sequence shown here is derived from an EMBL/GenBank/DDBJ whole genome shotgun (WGS) entry which is preliminary data.</text>
</comment>
<reference evidence="3" key="1">
    <citation type="journal article" date="2019" name="Int. J. Syst. Evol. Microbiol.">
        <title>The Global Catalogue of Microorganisms (GCM) 10K type strain sequencing project: providing services to taxonomists for standard genome sequencing and annotation.</title>
        <authorList>
            <consortium name="The Broad Institute Genomics Platform"/>
            <consortium name="The Broad Institute Genome Sequencing Center for Infectious Disease"/>
            <person name="Wu L."/>
            <person name="Ma J."/>
        </authorList>
    </citation>
    <scope>NUCLEOTIDE SEQUENCE [LARGE SCALE GENOMIC DNA]</scope>
    <source>
        <strain evidence="3">KCTC 52925</strain>
    </source>
</reference>
<name>A0ABW5X901_9FLAO</name>